<dbReference type="HAMAP" id="MF_00208">
    <property type="entry name" value="MurE"/>
    <property type="match status" value="1"/>
</dbReference>
<dbReference type="GO" id="GO:0005737">
    <property type="term" value="C:cytoplasm"/>
    <property type="evidence" value="ECO:0007669"/>
    <property type="project" value="UniProtKB-SubCell"/>
</dbReference>
<dbReference type="InterPro" id="IPR000713">
    <property type="entry name" value="Mur_ligase_N"/>
</dbReference>
<dbReference type="OrthoDB" id="9800958at2"/>
<evidence type="ECO:0000259" key="22">
    <source>
        <dbReference type="Pfam" id="PF08245"/>
    </source>
</evidence>
<evidence type="ECO:0000256" key="6">
    <source>
        <dbReference type="ARBA" id="ARBA00022840"/>
    </source>
</evidence>
<organism evidence="23 24">
    <name type="scientific">Vibrio cholerae serotype O1 (strain ATCC 39541 / Classical Ogawa 395 / O395)</name>
    <dbReference type="NCBI Taxonomy" id="345073"/>
    <lineage>
        <taxon>Bacteria</taxon>
        <taxon>Pseudomonadati</taxon>
        <taxon>Pseudomonadota</taxon>
        <taxon>Gammaproteobacteria</taxon>
        <taxon>Vibrionales</taxon>
        <taxon>Vibrionaceae</taxon>
        <taxon>Vibrio</taxon>
    </lineage>
</organism>
<feature type="domain" description="Mur ligase central" evidence="22">
    <location>
        <begin position="134"/>
        <end position="335"/>
    </location>
</feature>
<feature type="binding site" evidence="18">
    <location>
        <begin position="136"/>
        <end position="142"/>
    </location>
    <ligand>
        <name>ATP</name>
        <dbReference type="ChEBI" id="CHEBI:30616"/>
    </ligand>
</feature>
<keyword evidence="8 18" id="KW-0133">Cell shape</keyword>
<dbReference type="FunFam" id="3.90.190.20:FF:000006">
    <property type="entry name" value="UDP-N-acetylmuramoyl-L-alanyl-D-glutamate--2,6-diaminopimelate ligase"/>
    <property type="match status" value="1"/>
</dbReference>
<dbReference type="EC" id="6.3.2.13" evidence="13 18"/>
<dbReference type="GO" id="GO:0071555">
    <property type="term" value="P:cell wall organization"/>
    <property type="evidence" value="ECO:0007669"/>
    <property type="project" value="UniProtKB-KW"/>
</dbReference>
<sequence length="512" mass="55615">MLLMKTASKTNNSVRRNMNTHSAISELIAPWLELTDPKLAALVITHLELDSRLIKSGDTFVAIQGHAVDGRQFIDKAIAQGANLVLAEADAQHLNGWVEYRAGVPVIYLAELGQHLSELAGRLYGGHHNQLIGVTGTNGKTTITQLIAQWLELLGHKAAVMGTTGNGFLNALEPAANTTGNALQIQATLRDLAERGAQYTALETSSHGLVQGRVKKLHFVAGVFSNLSRDHLDYHGTMEAYAAAKFSLFSEHACQNAIINVDDAVGAQWVKQLPQAIGVSLVTKPNTAQAIWAREVAYAESGITLNFESSWGEGELHAPLIGEFNACNLLLALATLLSLGFEKSALLATAPKLRPVLGRMELFQREQKAKMVVDYAHTPDALEKALRALRVHCAGQLWAIVGCGGDRDRGKRPMMAAIAEQFADRVILTDDNPRSESPQAIVADMVAGLTYPERAHIEHHRFQAASYALQHAGAQDIILLAGKGHEDYQVLANETIHYSDRETAQQLLELQP</sequence>
<feature type="binding site" evidence="18">
    <location>
        <begin position="178"/>
        <end position="179"/>
    </location>
    <ligand>
        <name>UDP-N-acetyl-alpha-D-muramoyl-L-alanyl-D-glutamate</name>
        <dbReference type="ChEBI" id="CHEBI:83900"/>
    </ligand>
</feature>
<feature type="binding site" evidence="18">
    <location>
        <position position="482"/>
    </location>
    <ligand>
        <name>meso-2,6-diaminopimelate</name>
        <dbReference type="ChEBI" id="CHEBI:57791"/>
    </ligand>
</feature>
<gene>
    <name evidence="18 23" type="primary">murE</name>
    <name evidence="23" type="ordered locus">VC0395_A1984</name>
</gene>
<comment type="PTM">
    <text evidence="18">Carboxylation is probably crucial for Mg(2+) binding and, consequently, for the gamma-phosphate positioning of ATP.</text>
</comment>
<evidence type="ECO:0000256" key="15">
    <source>
        <dbReference type="ARBA" id="ARBA00075482"/>
    </source>
</evidence>
<comment type="function">
    <text evidence="18">Catalyzes the addition of meso-diaminopimelic acid to the nucleotide precursor UDP-N-acetylmuramoyl-L-alanyl-D-glutamate (UMAG) in the biosynthesis of bacterial cell-wall peptidoglycan.</text>
</comment>
<dbReference type="GO" id="GO:0000287">
    <property type="term" value="F:magnesium ion binding"/>
    <property type="evidence" value="ECO:0007669"/>
    <property type="project" value="UniProtKB-UniRule"/>
</dbReference>
<dbReference type="SUPFAM" id="SSF63418">
    <property type="entry name" value="MurE/MurF N-terminal domain"/>
    <property type="match status" value="1"/>
</dbReference>
<feature type="binding site" evidence="18">
    <location>
        <position position="205"/>
    </location>
    <ligand>
        <name>UDP-N-acetyl-alpha-D-muramoyl-L-alanyl-D-glutamate</name>
        <dbReference type="ChEBI" id="CHEBI:83900"/>
    </ligand>
</feature>
<dbReference type="eggNOG" id="COG0769">
    <property type="taxonomic scope" value="Bacteria"/>
</dbReference>
<dbReference type="KEGG" id="vcr:VC395_2521"/>
<feature type="modified residue" description="N6-carboxylysine" evidence="18">
    <location>
        <position position="245"/>
    </location>
</feature>
<evidence type="ECO:0000256" key="12">
    <source>
        <dbReference type="ARBA" id="ARBA00050251"/>
    </source>
</evidence>
<proteinExistence type="inferred from homology"/>
<dbReference type="FunFam" id="3.40.1190.10:FF:000006">
    <property type="entry name" value="UDP-N-acetylmuramoyl-L-alanyl-D-glutamate--2,6-diaminopimelate ligase"/>
    <property type="match status" value="1"/>
</dbReference>
<comment type="catalytic activity">
    <reaction evidence="12 18">
        <text>UDP-N-acetyl-alpha-D-muramoyl-L-alanyl-D-glutamate + meso-2,6-diaminopimelate + ATP = UDP-N-acetyl-alpha-D-muramoyl-L-alanyl-gamma-D-glutamyl-meso-2,6-diaminopimelate + ADP + phosphate + H(+)</text>
        <dbReference type="Rhea" id="RHEA:23676"/>
        <dbReference type="ChEBI" id="CHEBI:15378"/>
        <dbReference type="ChEBI" id="CHEBI:30616"/>
        <dbReference type="ChEBI" id="CHEBI:43474"/>
        <dbReference type="ChEBI" id="CHEBI:57791"/>
        <dbReference type="ChEBI" id="CHEBI:83900"/>
        <dbReference type="ChEBI" id="CHEBI:83905"/>
        <dbReference type="ChEBI" id="CHEBI:456216"/>
        <dbReference type="EC" id="6.3.2.13"/>
    </reaction>
</comment>
<dbReference type="PANTHER" id="PTHR23135:SF4">
    <property type="entry name" value="UDP-N-ACETYLMURAMOYL-L-ALANYL-D-GLUTAMATE--2,6-DIAMINOPIMELATE LIGASE MURE HOMOLOG, CHLOROPLASTIC"/>
    <property type="match status" value="1"/>
</dbReference>
<feature type="binding site" evidence="18">
    <location>
        <position position="49"/>
    </location>
    <ligand>
        <name>UDP-N-acetyl-alpha-D-muramoyl-L-alanyl-D-glutamate</name>
        <dbReference type="ChEBI" id="CHEBI:83900"/>
    </ligand>
</feature>
<dbReference type="NCBIfam" id="NF001126">
    <property type="entry name" value="PRK00139.1-4"/>
    <property type="match status" value="1"/>
</dbReference>
<dbReference type="NCBIfam" id="NF001124">
    <property type="entry name" value="PRK00139.1-2"/>
    <property type="match status" value="1"/>
</dbReference>
<keyword evidence="6 18" id="KW-0067">ATP-binding</keyword>
<dbReference type="PATRIC" id="fig|345073.21.peg.2425"/>
<dbReference type="NCBIfam" id="NF001123">
    <property type="entry name" value="PRK00139.1-1"/>
    <property type="match status" value="1"/>
</dbReference>
<comment type="caution">
    <text evidence="18">Lacks conserved residue(s) required for the propagation of feature annotation.</text>
</comment>
<evidence type="ECO:0000256" key="8">
    <source>
        <dbReference type="ARBA" id="ARBA00022960"/>
    </source>
</evidence>
<dbReference type="InterPro" id="IPR035911">
    <property type="entry name" value="MurE/MurF_N"/>
</dbReference>
<dbReference type="Gene3D" id="3.40.1190.10">
    <property type="entry name" value="Mur-like, catalytic domain"/>
    <property type="match status" value="1"/>
</dbReference>
<feature type="domain" description="Mur ligase N-terminal catalytic" evidence="20">
    <location>
        <begin position="44"/>
        <end position="122"/>
    </location>
</feature>
<comment type="cofactor">
    <cofactor evidence="18">
        <name>Mg(2+)</name>
        <dbReference type="ChEBI" id="CHEBI:18420"/>
    </cofactor>
</comment>
<dbReference type="GO" id="GO:0005524">
    <property type="term" value="F:ATP binding"/>
    <property type="evidence" value="ECO:0007669"/>
    <property type="project" value="UniProtKB-UniRule"/>
</dbReference>
<dbReference type="InterPro" id="IPR013221">
    <property type="entry name" value="Mur_ligase_cen"/>
</dbReference>
<evidence type="ECO:0000256" key="2">
    <source>
        <dbReference type="ARBA" id="ARBA00022490"/>
    </source>
</evidence>
<accession>A0A0H3AK36</accession>
<dbReference type="EMBL" id="CP000627">
    <property type="protein sequence ID" value="ABQ20806.1"/>
    <property type="molecule type" value="Genomic_DNA"/>
</dbReference>
<dbReference type="InterPro" id="IPR004101">
    <property type="entry name" value="Mur_ligase_C"/>
</dbReference>
<evidence type="ECO:0000256" key="16">
    <source>
        <dbReference type="ARBA" id="ARBA00076158"/>
    </source>
</evidence>
<feature type="short sequence motif" description="Meso-diaminopimelate recognition motif" evidence="18">
    <location>
        <begin position="431"/>
        <end position="434"/>
    </location>
</feature>
<dbReference type="GO" id="GO:0051301">
    <property type="term" value="P:cell division"/>
    <property type="evidence" value="ECO:0007669"/>
    <property type="project" value="UniProtKB-KW"/>
</dbReference>
<feature type="binding site" evidence="18">
    <location>
        <position position="211"/>
    </location>
    <ligand>
        <name>UDP-N-acetyl-alpha-D-muramoyl-L-alanyl-D-glutamate</name>
        <dbReference type="ChEBI" id="CHEBI:83900"/>
    </ligand>
</feature>
<keyword evidence="7 18" id="KW-0460">Magnesium</keyword>
<evidence type="ECO:0000313" key="24">
    <source>
        <dbReference type="Proteomes" id="UP000000249"/>
    </source>
</evidence>
<evidence type="ECO:0000259" key="21">
    <source>
        <dbReference type="Pfam" id="PF02875"/>
    </source>
</evidence>
<evidence type="ECO:0000256" key="7">
    <source>
        <dbReference type="ARBA" id="ARBA00022842"/>
    </source>
</evidence>
<dbReference type="Gene3D" id="3.40.1390.10">
    <property type="entry name" value="MurE/MurF, N-terminal domain"/>
    <property type="match status" value="1"/>
</dbReference>
<keyword evidence="5 18" id="KW-0547">Nucleotide-binding</keyword>
<protein>
    <recommendedName>
        <fullName evidence="14 18">UDP-N-acetylmuramoyl-L-alanyl-D-glutamate--2,6-diaminopimelate ligase</fullName>
        <ecNumber evidence="13 18">6.3.2.13</ecNumber>
    </recommendedName>
    <alternativeName>
        <fullName evidence="15 18">Meso-A2pm-adding enzyme</fullName>
    </alternativeName>
    <alternativeName>
        <fullName evidence="16 18">Meso-diaminopimelate-adding enzyme</fullName>
    </alternativeName>
    <alternativeName>
        <fullName evidence="17 18">UDP-MurNAc-L-Ala-D-Glu:meso-diaminopimelate ligase</fullName>
    </alternativeName>
    <alternativeName>
        <fullName evidence="18">UDP-MurNAc-tripeptide synthetase</fullName>
    </alternativeName>
    <alternativeName>
        <fullName evidence="18">UDP-N-acetylmuramyl-tripeptide synthetase</fullName>
    </alternativeName>
</protein>
<feature type="binding site" evidence="18">
    <location>
        <position position="486"/>
    </location>
    <ligand>
        <name>meso-2,6-diaminopimelate</name>
        <dbReference type="ChEBI" id="CHEBI:57791"/>
    </ligand>
</feature>
<keyword evidence="9 18" id="KW-0573">Peptidoglycan synthesis</keyword>
<dbReference type="Gene3D" id="3.90.190.20">
    <property type="entry name" value="Mur ligase, C-terminal domain"/>
    <property type="match status" value="1"/>
</dbReference>
<comment type="similarity">
    <text evidence="1 18">Belongs to the MurCDEF family. MurE subfamily.</text>
</comment>
<keyword evidence="11 18" id="KW-0961">Cell wall biogenesis/degradation</keyword>
<dbReference type="InterPro" id="IPR036565">
    <property type="entry name" value="Mur-like_cat_sf"/>
</dbReference>
<keyword evidence="10 18" id="KW-0131">Cell cycle</keyword>
<evidence type="ECO:0000256" key="10">
    <source>
        <dbReference type="ARBA" id="ARBA00023306"/>
    </source>
</evidence>
<feature type="domain" description="Mur ligase C-terminal" evidence="21">
    <location>
        <begin position="358"/>
        <end position="484"/>
    </location>
</feature>
<dbReference type="GO" id="GO:0008360">
    <property type="term" value="P:regulation of cell shape"/>
    <property type="evidence" value="ECO:0007669"/>
    <property type="project" value="UniProtKB-KW"/>
</dbReference>
<keyword evidence="2 18" id="KW-0963">Cytoplasm</keyword>
<dbReference type="PANTHER" id="PTHR23135">
    <property type="entry name" value="MUR LIGASE FAMILY MEMBER"/>
    <property type="match status" value="1"/>
</dbReference>
<evidence type="ECO:0000256" key="18">
    <source>
        <dbReference type="HAMAP-Rule" id="MF_00208"/>
    </source>
</evidence>
<dbReference type="Pfam" id="PF01225">
    <property type="entry name" value="Mur_ligase"/>
    <property type="match status" value="1"/>
</dbReference>
<evidence type="ECO:0000256" key="19">
    <source>
        <dbReference type="RuleBase" id="RU004135"/>
    </source>
</evidence>
<reference evidence="23 24" key="1">
    <citation type="submission" date="2007-03" db="EMBL/GenBank/DDBJ databases">
        <authorList>
            <person name="Heidelberg J."/>
        </authorList>
    </citation>
    <scope>NUCLEOTIDE SEQUENCE [LARGE SCALE GENOMIC DNA]</scope>
    <source>
        <strain evidence="24">ATCC 39541 / Classical Ogawa 395 / O395</strain>
    </source>
</reference>
<evidence type="ECO:0000256" key="3">
    <source>
        <dbReference type="ARBA" id="ARBA00022598"/>
    </source>
</evidence>
<dbReference type="GO" id="GO:0008765">
    <property type="term" value="F:UDP-N-acetylmuramoylalanyl-D-glutamate-2,6-diaminopimelate ligase activity"/>
    <property type="evidence" value="ECO:0007669"/>
    <property type="project" value="UniProtKB-UniRule"/>
</dbReference>
<keyword evidence="4 18" id="KW-0132">Cell division</keyword>
<evidence type="ECO:0000256" key="13">
    <source>
        <dbReference type="ARBA" id="ARBA00066633"/>
    </source>
</evidence>
<dbReference type="KEGG" id="vco:VC0395_A1984"/>
<feature type="binding site" evidence="18">
    <location>
        <position position="407"/>
    </location>
    <ligand>
        <name>meso-2,6-diaminopimelate</name>
        <dbReference type="ChEBI" id="CHEBI:57791"/>
    </ligand>
</feature>
<dbReference type="InterPro" id="IPR005761">
    <property type="entry name" value="UDP-N-AcMur-Glu-dNH2Pim_ligase"/>
</dbReference>
<evidence type="ECO:0000256" key="9">
    <source>
        <dbReference type="ARBA" id="ARBA00022984"/>
    </source>
</evidence>
<dbReference type="SUPFAM" id="SSF53244">
    <property type="entry name" value="MurD-like peptide ligases, peptide-binding domain"/>
    <property type="match status" value="1"/>
</dbReference>
<evidence type="ECO:0000256" key="17">
    <source>
        <dbReference type="ARBA" id="ARBA00081560"/>
    </source>
</evidence>
<name>A0A0H3AK36_VIBC3</name>
<evidence type="ECO:0000256" key="1">
    <source>
        <dbReference type="ARBA" id="ARBA00005898"/>
    </source>
</evidence>
<dbReference type="Pfam" id="PF08245">
    <property type="entry name" value="Mur_ligase_M"/>
    <property type="match status" value="1"/>
</dbReference>
<evidence type="ECO:0000313" key="23">
    <source>
        <dbReference type="EMBL" id="ABQ20806.1"/>
    </source>
</evidence>
<comment type="subcellular location">
    <subcellularLocation>
        <location evidence="18 19">Cytoplasm</location>
    </subcellularLocation>
</comment>
<evidence type="ECO:0000256" key="11">
    <source>
        <dbReference type="ARBA" id="ARBA00023316"/>
    </source>
</evidence>
<dbReference type="Pfam" id="PF02875">
    <property type="entry name" value="Mur_ligase_C"/>
    <property type="match status" value="1"/>
</dbReference>
<dbReference type="InterPro" id="IPR036615">
    <property type="entry name" value="Mur_ligase_C_dom_sf"/>
</dbReference>
<feature type="binding site" evidence="18">
    <location>
        <position position="213"/>
    </location>
    <ligand>
        <name>UDP-N-acetyl-alpha-D-muramoyl-L-alanyl-D-glutamate</name>
        <dbReference type="ChEBI" id="CHEBI:83900"/>
    </ligand>
</feature>
<dbReference type="UniPathway" id="UPA00219"/>
<evidence type="ECO:0000256" key="5">
    <source>
        <dbReference type="ARBA" id="ARBA00022741"/>
    </source>
</evidence>
<comment type="pathway">
    <text evidence="18 19">Cell wall biogenesis; peptidoglycan biosynthesis.</text>
</comment>
<evidence type="ECO:0000259" key="20">
    <source>
        <dbReference type="Pfam" id="PF01225"/>
    </source>
</evidence>
<feature type="binding site" evidence="18">
    <location>
        <position position="177"/>
    </location>
    <ligand>
        <name>UDP-N-acetyl-alpha-D-muramoyl-L-alanyl-D-glutamate</name>
        <dbReference type="ChEBI" id="CHEBI:83900"/>
    </ligand>
</feature>
<feature type="binding site" evidence="18">
    <location>
        <position position="51"/>
    </location>
    <ligand>
        <name>UDP-N-acetyl-alpha-D-muramoyl-L-alanyl-D-glutamate</name>
        <dbReference type="ChEBI" id="CHEBI:83900"/>
    </ligand>
</feature>
<dbReference type="SUPFAM" id="SSF53623">
    <property type="entry name" value="MurD-like peptide ligases, catalytic domain"/>
    <property type="match status" value="1"/>
</dbReference>
<dbReference type="GO" id="GO:0009252">
    <property type="term" value="P:peptidoglycan biosynthetic process"/>
    <property type="evidence" value="ECO:0007669"/>
    <property type="project" value="UniProtKB-UniRule"/>
</dbReference>
<dbReference type="Proteomes" id="UP000000249">
    <property type="component" value="Chromosome 1"/>
</dbReference>
<evidence type="ECO:0000256" key="4">
    <source>
        <dbReference type="ARBA" id="ARBA00022618"/>
    </source>
</evidence>
<evidence type="ECO:0000256" key="14">
    <source>
        <dbReference type="ARBA" id="ARBA00072883"/>
    </source>
</evidence>
<dbReference type="NCBIfam" id="TIGR01085">
    <property type="entry name" value="murE"/>
    <property type="match status" value="1"/>
</dbReference>
<dbReference type="AlphaFoldDB" id="A0A0H3AK36"/>
<keyword evidence="3 18" id="KW-0436">Ligase</keyword>
<feature type="binding site" evidence="18">
    <location>
        <begin position="431"/>
        <end position="434"/>
    </location>
    <ligand>
        <name>meso-2,6-diaminopimelate</name>
        <dbReference type="ChEBI" id="CHEBI:57791"/>
    </ligand>
</feature>